<accession>A0A9Q1RLQ5</accession>
<dbReference type="InterPro" id="IPR050232">
    <property type="entry name" value="FBL13/AtMIF1-like"/>
</dbReference>
<dbReference type="Pfam" id="PF08387">
    <property type="entry name" value="FBD"/>
    <property type="match status" value="1"/>
</dbReference>
<protein>
    <recommendedName>
        <fullName evidence="1">FBD domain-containing protein</fullName>
    </recommendedName>
</protein>
<reference evidence="3" key="1">
    <citation type="journal article" date="2023" name="Proc. Natl. Acad. Sci. U.S.A.">
        <title>Genomic and structural basis for evolution of tropane alkaloid biosynthesis.</title>
        <authorList>
            <person name="Wanga Y.-J."/>
            <person name="Taina T."/>
            <person name="Yua J.-Y."/>
            <person name="Lia J."/>
            <person name="Xua B."/>
            <person name="Chenc J."/>
            <person name="D'Auriad J.C."/>
            <person name="Huanga J.-P."/>
            <person name="Huanga S.-X."/>
        </authorList>
    </citation>
    <scope>NUCLEOTIDE SEQUENCE [LARGE SCALE GENOMIC DNA]</scope>
    <source>
        <strain evidence="3">cv. KIB-2019</strain>
    </source>
</reference>
<evidence type="ECO:0000313" key="2">
    <source>
        <dbReference type="EMBL" id="KAJ8563027.1"/>
    </source>
</evidence>
<dbReference type="SMART" id="SM00579">
    <property type="entry name" value="FBD"/>
    <property type="match status" value="1"/>
</dbReference>
<gene>
    <name evidence="2" type="ORF">K7X08_031479</name>
</gene>
<dbReference type="SUPFAM" id="SSF52047">
    <property type="entry name" value="RNI-like"/>
    <property type="match status" value="1"/>
</dbReference>
<dbReference type="AlphaFoldDB" id="A0A9Q1RLQ5"/>
<dbReference type="Proteomes" id="UP001152561">
    <property type="component" value="Unassembled WGS sequence"/>
</dbReference>
<dbReference type="InterPro" id="IPR055411">
    <property type="entry name" value="LRR_FXL15/At3g58940/PEG3-like"/>
</dbReference>
<feature type="domain" description="FBD" evidence="1">
    <location>
        <begin position="228"/>
        <end position="297"/>
    </location>
</feature>
<sequence>MLKGDDDWFRAPSYLFFCPKLAHLVLVRCELNPPPNFKGFLSLKHLSLQQVIIPHHDIEILISSCPLLESLTLSYFDSLAHTIRAPNLKYLNLEGEFKDIRLENTPNLVGISVDMYMTDDIAEHFEQSSGCNFDKFLGVPCLERLIGHIYFTKYLSIGNEQGSFPVMYQNLKFIELYQVSFEDMKELLVVLRLIVNNPNLEELQISSSSITTTTDIYDLDFWEKDWPSDCTFSIVHMTDFSGLPHEIAFIKFLLGHSPVLEQMIVAPTIYVTDKVVKMLIDLLTFRRASPLATVKIVQESMIFHFVKIISIFLG</sequence>
<comment type="caution">
    <text evidence="2">The sequence shown here is derived from an EMBL/GenBank/DDBJ whole genome shotgun (WGS) entry which is preliminary data.</text>
</comment>
<organism evidence="2 3">
    <name type="scientific">Anisodus acutangulus</name>
    <dbReference type="NCBI Taxonomy" id="402998"/>
    <lineage>
        <taxon>Eukaryota</taxon>
        <taxon>Viridiplantae</taxon>
        <taxon>Streptophyta</taxon>
        <taxon>Embryophyta</taxon>
        <taxon>Tracheophyta</taxon>
        <taxon>Spermatophyta</taxon>
        <taxon>Magnoliopsida</taxon>
        <taxon>eudicotyledons</taxon>
        <taxon>Gunneridae</taxon>
        <taxon>Pentapetalae</taxon>
        <taxon>asterids</taxon>
        <taxon>lamiids</taxon>
        <taxon>Solanales</taxon>
        <taxon>Solanaceae</taxon>
        <taxon>Solanoideae</taxon>
        <taxon>Hyoscyameae</taxon>
        <taxon>Anisodus</taxon>
    </lineage>
</organism>
<evidence type="ECO:0000313" key="3">
    <source>
        <dbReference type="Proteomes" id="UP001152561"/>
    </source>
</evidence>
<dbReference type="Gene3D" id="3.80.10.10">
    <property type="entry name" value="Ribonuclease Inhibitor"/>
    <property type="match status" value="1"/>
</dbReference>
<evidence type="ECO:0000259" key="1">
    <source>
        <dbReference type="SMART" id="SM00579"/>
    </source>
</evidence>
<proteinExistence type="predicted"/>
<dbReference type="PANTHER" id="PTHR31900">
    <property type="entry name" value="F-BOX/RNI SUPERFAMILY PROTEIN-RELATED"/>
    <property type="match status" value="1"/>
</dbReference>
<dbReference type="PANTHER" id="PTHR31900:SF30">
    <property type="entry name" value="SUPERFAMILY PROTEIN, PUTATIVE-RELATED"/>
    <property type="match status" value="1"/>
</dbReference>
<keyword evidence="3" id="KW-1185">Reference proteome</keyword>
<dbReference type="OrthoDB" id="629734at2759"/>
<dbReference type="InterPro" id="IPR006566">
    <property type="entry name" value="FBD"/>
</dbReference>
<dbReference type="EMBL" id="JAJAGQ010000005">
    <property type="protein sequence ID" value="KAJ8563027.1"/>
    <property type="molecule type" value="Genomic_DNA"/>
</dbReference>
<dbReference type="InterPro" id="IPR032675">
    <property type="entry name" value="LRR_dom_sf"/>
</dbReference>
<dbReference type="Pfam" id="PF24758">
    <property type="entry name" value="LRR_At5g56370"/>
    <property type="match status" value="1"/>
</dbReference>
<name>A0A9Q1RLQ5_9SOLA</name>